<dbReference type="InterPro" id="IPR002716">
    <property type="entry name" value="PIN_dom"/>
</dbReference>
<evidence type="ECO:0000256" key="6">
    <source>
        <dbReference type="ARBA" id="ARBA00022842"/>
    </source>
</evidence>
<keyword evidence="6 8" id="KW-0460">Magnesium</keyword>
<keyword evidence="5 8" id="KW-0378">Hydrolase</keyword>
<keyword evidence="3 8" id="KW-0540">Nuclease</keyword>
<organism evidence="10 11">
    <name type="scientific">Sphingobium cloacae</name>
    <dbReference type="NCBI Taxonomy" id="120107"/>
    <lineage>
        <taxon>Bacteria</taxon>
        <taxon>Pseudomonadati</taxon>
        <taxon>Pseudomonadota</taxon>
        <taxon>Alphaproteobacteria</taxon>
        <taxon>Sphingomonadales</taxon>
        <taxon>Sphingomonadaceae</taxon>
        <taxon>Sphingobium</taxon>
    </lineage>
</organism>
<keyword evidence="11" id="KW-1185">Reference proteome</keyword>
<gene>
    <name evidence="8" type="primary">vapC</name>
    <name evidence="10" type="ORF">SCLO_3000050</name>
</gene>
<proteinExistence type="inferred from homology"/>
<evidence type="ECO:0000256" key="2">
    <source>
        <dbReference type="ARBA" id="ARBA00022649"/>
    </source>
</evidence>
<comment type="function">
    <text evidence="8">Toxic component of a toxin-antitoxin (TA) system. An RNase.</text>
</comment>
<evidence type="ECO:0000313" key="11">
    <source>
        <dbReference type="Proteomes" id="UP000218272"/>
    </source>
</evidence>
<keyword evidence="2 8" id="KW-1277">Toxin-antitoxin system</keyword>
<dbReference type="KEGG" id="sclo:SCLO_3000050"/>
<evidence type="ECO:0000256" key="5">
    <source>
        <dbReference type="ARBA" id="ARBA00022801"/>
    </source>
</evidence>
<evidence type="ECO:0000256" key="8">
    <source>
        <dbReference type="HAMAP-Rule" id="MF_00265"/>
    </source>
</evidence>
<keyword evidence="10" id="KW-0614">Plasmid</keyword>
<dbReference type="AlphaFoldDB" id="A0A1E1F834"/>
<protein>
    <recommendedName>
        <fullName evidence="8">Ribonuclease VapC</fullName>
        <shortName evidence="8">RNase VapC</shortName>
        <ecNumber evidence="8">3.1.-.-</ecNumber>
    </recommendedName>
    <alternativeName>
        <fullName evidence="8">Toxin VapC</fullName>
    </alternativeName>
</protein>
<dbReference type="InterPro" id="IPR022907">
    <property type="entry name" value="VapC_family"/>
</dbReference>
<evidence type="ECO:0000256" key="3">
    <source>
        <dbReference type="ARBA" id="ARBA00022722"/>
    </source>
</evidence>
<dbReference type="Pfam" id="PF01850">
    <property type="entry name" value="PIN"/>
    <property type="match status" value="1"/>
</dbReference>
<dbReference type="GO" id="GO:0000287">
    <property type="term" value="F:magnesium ion binding"/>
    <property type="evidence" value="ECO:0007669"/>
    <property type="project" value="UniProtKB-UniRule"/>
</dbReference>
<evidence type="ECO:0000256" key="7">
    <source>
        <dbReference type="ARBA" id="ARBA00038093"/>
    </source>
</evidence>
<dbReference type="EC" id="3.1.-.-" evidence="8"/>
<comment type="similarity">
    <text evidence="7 8">Belongs to the PINc/VapC protein family.</text>
</comment>
<dbReference type="HAMAP" id="MF_00265">
    <property type="entry name" value="VapC_Nob1"/>
    <property type="match status" value="1"/>
</dbReference>
<geneLocation type="plasmid" evidence="11">
    <name>psclo_3 dna</name>
</geneLocation>
<keyword evidence="4 8" id="KW-0479">Metal-binding</keyword>
<dbReference type="Proteomes" id="UP000218272">
    <property type="component" value="Plasmid pSCLO_3"/>
</dbReference>
<dbReference type="GO" id="GO:0090729">
    <property type="term" value="F:toxin activity"/>
    <property type="evidence" value="ECO:0007669"/>
    <property type="project" value="UniProtKB-KW"/>
</dbReference>
<comment type="cofactor">
    <cofactor evidence="1 8">
        <name>Mg(2+)</name>
        <dbReference type="ChEBI" id="CHEBI:18420"/>
    </cofactor>
</comment>
<evidence type="ECO:0000259" key="9">
    <source>
        <dbReference type="Pfam" id="PF01850"/>
    </source>
</evidence>
<evidence type="ECO:0000313" key="10">
    <source>
        <dbReference type="EMBL" id="BAV66672.1"/>
    </source>
</evidence>
<name>A0A1E1F834_9SPHN</name>
<dbReference type="GO" id="GO:0016787">
    <property type="term" value="F:hydrolase activity"/>
    <property type="evidence" value="ECO:0007669"/>
    <property type="project" value="UniProtKB-KW"/>
</dbReference>
<evidence type="ECO:0000256" key="4">
    <source>
        <dbReference type="ARBA" id="ARBA00022723"/>
    </source>
</evidence>
<dbReference type="CDD" id="cd09871">
    <property type="entry name" value="PIN_MtVapC28-VapC30-like"/>
    <property type="match status" value="1"/>
</dbReference>
<feature type="binding site" evidence="8">
    <location>
        <position position="101"/>
    </location>
    <ligand>
        <name>Mg(2+)</name>
        <dbReference type="ChEBI" id="CHEBI:18420"/>
    </ligand>
</feature>
<reference evidence="10 11" key="1">
    <citation type="submission" date="2016-10" db="EMBL/GenBank/DDBJ databases">
        <title>Complete Genome Sequence of the Nonylphenol-Degrading Bacterium Sphingobium cloacae JCM 10874T.</title>
        <authorList>
            <person name="Ootsuka M."/>
            <person name="Nishizawa T."/>
            <person name="Ohta H."/>
        </authorList>
    </citation>
    <scope>NUCLEOTIDE SEQUENCE [LARGE SCALE GENOMIC DNA]</scope>
    <source>
        <strain evidence="10 11">JCM 10874</strain>
        <plasmid evidence="11">psclo_3 dna</plasmid>
    </source>
</reference>
<keyword evidence="8" id="KW-0800">Toxin</keyword>
<sequence length="136" mass="14551">MIIDTSALIAVLTGEEGSEALVEAIVAERGGIPAPAMVEFVRVASNQRFGLRAEAEDMLAKFERRGCATLAFTHDHARIANEAEPLYGSGNGNGGPLNLLDLMVYAVARERGEPLLCTGKDFAVTDIALHKASRPW</sequence>
<dbReference type="Gene3D" id="3.40.50.1010">
    <property type="entry name" value="5'-nuclease"/>
    <property type="match status" value="1"/>
</dbReference>
<dbReference type="OrthoDB" id="32625at2"/>
<feature type="binding site" evidence="8">
    <location>
        <position position="4"/>
    </location>
    <ligand>
        <name>Mg(2+)</name>
        <dbReference type="ChEBI" id="CHEBI:18420"/>
    </ligand>
</feature>
<dbReference type="InterPro" id="IPR029060">
    <property type="entry name" value="PIN-like_dom_sf"/>
</dbReference>
<evidence type="ECO:0000256" key="1">
    <source>
        <dbReference type="ARBA" id="ARBA00001946"/>
    </source>
</evidence>
<feature type="domain" description="PIN" evidence="9">
    <location>
        <begin position="1"/>
        <end position="126"/>
    </location>
</feature>
<dbReference type="PANTHER" id="PTHR33653:SF1">
    <property type="entry name" value="RIBONUCLEASE VAPC2"/>
    <property type="match status" value="1"/>
</dbReference>
<accession>A0A1E1F834</accession>
<dbReference type="GO" id="GO:0004540">
    <property type="term" value="F:RNA nuclease activity"/>
    <property type="evidence" value="ECO:0007669"/>
    <property type="project" value="InterPro"/>
</dbReference>
<dbReference type="SUPFAM" id="SSF88723">
    <property type="entry name" value="PIN domain-like"/>
    <property type="match status" value="1"/>
</dbReference>
<dbReference type="InterPro" id="IPR050556">
    <property type="entry name" value="Type_II_TA_system_RNase"/>
</dbReference>
<dbReference type="PANTHER" id="PTHR33653">
    <property type="entry name" value="RIBONUCLEASE VAPC2"/>
    <property type="match status" value="1"/>
</dbReference>
<dbReference type="EMBL" id="AP017657">
    <property type="protein sequence ID" value="BAV66672.1"/>
    <property type="molecule type" value="Genomic_DNA"/>
</dbReference>